<dbReference type="GO" id="GO:0051762">
    <property type="term" value="P:sesquiterpene biosynthetic process"/>
    <property type="evidence" value="ECO:0007669"/>
    <property type="project" value="TreeGrafter"/>
</dbReference>
<keyword evidence="1" id="KW-0812">Transmembrane</keyword>
<dbReference type="PANTHER" id="PTHR31045">
    <property type="entry name" value="PLAC8 FAMILY PROTEIN-RELATED"/>
    <property type="match status" value="1"/>
</dbReference>
<keyword evidence="1" id="KW-0472">Membrane</keyword>
<protein>
    <submittedName>
        <fullName evidence="2">Uncharacterized protein</fullName>
    </submittedName>
</protein>
<feature type="transmembrane region" description="Helical" evidence="1">
    <location>
        <begin position="116"/>
        <end position="142"/>
    </location>
</feature>
<dbReference type="InterPro" id="IPR021369">
    <property type="entry name" value="DUF2985"/>
</dbReference>
<evidence type="ECO:0000313" key="2">
    <source>
        <dbReference type="EMBL" id="KAK4718317.1"/>
    </source>
</evidence>
<accession>A0AAV9L270</accession>
<sequence>MASVGNGEHHAIVEEPMGGQVKTHVSLNVSTSQRELVSNENSQSAIHKRLKSINSDNLDSPSAKFHQIADQRDEFSRTIPSSSSRHLHQCITKLFSWKLDWPATRKMCKEWFKNPLNIVLFICIVCVAVSGVTMLLLMTGVLNHALPKKS</sequence>
<dbReference type="Pfam" id="PF11204">
    <property type="entry name" value="DUF2985"/>
    <property type="match status" value="1"/>
</dbReference>
<dbReference type="Proteomes" id="UP001311915">
    <property type="component" value="Unassembled WGS sequence"/>
</dbReference>
<dbReference type="AlphaFoldDB" id="A0AAV9L270"/>
<dbReference type="EMBL" id="JAWPEI010000008">
    <property type="protein sequence ID" value="KAK4718317.1"/>
    <property type="molecule type" value="Genomic_DNA"/>
</dbReference>
<reference evidence="2 3" key="1">
    <citation type="submission" date="2023-10" db="EMBL/GenBank/DDBJ databases">
        <title>Genome-Wide Identification Analysis in wild type Solanum Pinnatisectum Reveals Some Genes Defensing Phytophthora Infestans.</title>
        <authorList>
            <person name="Sun C."/>
        </authorList>
    </citation>
    <scope>NUCLEOTIDE SEQUENCE [LARGE SCALE GENOMIC DNA]</scope>
    <source>
        <strain evidence="2">LQN</strain>
        <tissue evidence="2">Leaf</tissue>
    </source>
</reference>
<comment type="caution">
    <text evidence="2">The sequence shown here is derived from an EMBL/GenBank/DDBJ whole genome shotgun (WGS) entry which is preliminary data.</text>
</comment>
<evidence type="ECO:0000313" key="3">
    <source>
        <dbReference type="Proteomes" id="UP001311915"/>
    </source>
</evidence>
<keyword evidence="3" id="KW-1185">Reference proteome</keyword>
<organism evidence="2 3">
    <name type="scientific">Solanum pinnatisectum</name>
    <name type="common">tansyleaf nightshade</name>
    <dbReference type="NCBI Taxonomy" id="50273"/>
    <lineage>
        <taxon>Eukaryota</taxon>
        <taxon>Viridiplantae</taxon>
        <taxon>Streptophyta</taxon>
        <taxon>Embryophyta</taxon>
        <taxon>Tracheophyta</taxon>
        <taxon>Spermatophyta</taxon>
        <taxon>Magnoliopsida</taxon>
        <taxon>eudicotyledons</taxon>
        <taxon>Gunneridae</taxon>
        <taxon>Pentapetalae</taxon>
        <taxon>asterids</taxon>
        <taxon>lamiids</taxon>
        <taxon>Solanales</taxon>
        <taxon>Solanaceae</taxon>
        <taxon>Solanoideae</taxon>
        <taxon>Solaneae</taxon>
        <taxon>Solanum</taxon>
    </lineage>
</organism>
<keyword evidence="1" id="KW-1133">Transmembrane helix</keyword>
<dbReference type="PANTHER" id="PTHR31045:SF30">
    <property type="entry name" value="PLAC8 FAMILY PROTEIN"/>
    <property type="match status" value="1"/>
</dbReference>
<gene>
    <name evidence="2" type="ORF">R3W88_016655</name>
</gene>
<dbReference type="GO" id="GO:0009975">
    <property type="term" value="F:cyclase activity"/>
    <property type="evidence" value="ECO:0007669"/>
    <property type="project" value="TreeGrafter"/>
</dbReference>
<name>A0AAV9L270_9SOLN</name>
<evidence type="ECO:0000256" key="1">
    <source>
        <dbReference type="SAM" id="Phobius"/>
    </source>
</evidence>
<proteinExistence type="predicted"/>